<dbReference type="AlphaFoldDB" id="A0A1I7C6F2"/>
<gene>
    <name evidence="1" type="ORF">SAMN05192562_103284</name>
</gene>
<dbReference type="EMBL" id="FPAU01000003">
    <property type="protein sequence ID" value="SFT95013.1"/>
    <property type="molecule type" value="Genomic_DNA"/>
</dbReference>
<dbReference type="Proteomes" id="UP000199187">
    <property type="component" value="Unassembled WGS sequence"/>
</dbReference>
<evidence type="ECO:0000313" key="1">
    <source>
        <dbReference type="EMBL" id="SFT95013.1"/>
    </source>
</evidence>
<sequence>MRKRVGLYLPFAAMQATIAHSAAK</sequence>
<keyword evidence="2" id="KW-1185">Reference proteome</keyword>
<protein>
    <submittedName>
        <fullName evidence="1">Uncharacterized protein</fullName>
    </submittedName>
</protein>
<reference evidence="2" key="1">
    <citation type="submission" date="2016-10" db="EMBL/GenBank/DDBJ databases">
        <authorList>
            <person name="Varghese N."/>
            <person name="Submissions S."/>
        </authorList>
    </citation>
    <scope>NUCLEOTIDE SEQUENCE [LARGE SCALE GENOMIC DNA]</scope>
    <source>
        <strain evidence="2">Ah-143</strain>
    </source>
</reference>
<accession>A0A1I7C6F2</accession>
<evidence type="ECO:0000313" key="2">
    <source>
        <dbReference type="Proteomes" id="UP000199187"/>
    </source>
</evidence>
<proteinExistence type="predicted"/>
<organism evidence="1 2">
    <name type="scientific">Kosakonia arachidis</name>
    <dbReference type="NCBI Taxonomy" id="551989"/>
    <lineage>
        <taxon>Bacteria</taxon>
        <taxon>Pseudomonadati</taxon>
        <taxon>Pseudomonadota</taxon>
        <taxon>Gammaproteobacteria</taxon>
        <taxon>Enterobacterales</taxon>
        <taxon>Enterobacteriaceae</taxon>
        <taxon>Kosakonia</taxon>
    </lineage>
</organism>
<name>A0A1I7C6F2_9ENTR</name>